<organism evidence="1 2">
    <name type="scientific">Dioscorea zingiberensis</name>
    <dbReference type="NCBI Taxonomy" id="325984"/>
    <lineage>
        <taxon>Eukaryota</taxon>
        <taxon>Viridiplantae</taxon>
        <taxon>Streptophyta</taxon>
        <taxon>Embryophyta</taxon>
        <taxon>Tracheophyta</taxon>
        <taxon>Spermatophyta</taxon>
        <taxon>Magnoliopsida</taxon>
        <taxon>Liliopsida</taxon>
        <taxon>Dioscoreales</taxon>
        <taxon>Dioscoreaceae</taxon>
        <taxon>Dioscorea</taxon>
    </lineage>
</organism>
<dbReference type="OrthoDB" id="1741176at2759"/>
<dbReference type="Proteomes" id="UP001085076">
    <property type="component" value="Miscellaneous, Linkage group lg01"/>
</dbReference>
<protein>
    <submittedName>
        <fullName evidence="1">Uncharacterized protein</fullName>
    </submittedName>
</protein>
<keyword evidence="2" id="KW-1185">Reference proteome</keyword>
<name>A0A9D5DDB3_9LILI</name>
<evidence type="ECO:0000313" key="1">
    <source>
        <dbReference type="EMBL" id="KAJ0989519.1"/>
    </source>
</evidence>
<reference evidence="1" key="1">
    <citation type="submission" date="2021-03" db="EMBL/GenBank/DDBJ databases">
        <authorList>
            <person name="Li Z."/>
            <person name="Yang C."/>
        </authorList>
    </citation>
    <scope>NUCLEOTIDE SEQUENCE</scope>
    <source>
        <strain evidence="1">Dzin_1.0</strain>
        <tissue evidence="1">Leaf</tissue>
    </source>
</reference>
<dbReference type="EMBL" id="JAGGNH010000001">
    <property type="protein sequence ID" value="KAJ0989519.1"/>
    <property type="molecule type" value="Genomic_DNA"/>
</dbReference>
<accession>A0A9D5DDB3</accession>
<proteinExistence type="predicted"/>
<gene>
    <name evidence="1" type="ORF">J5N97_007875</name>
</gene>
<sequence>MGLGYEQCRYGSTLSAKGAGNLVRKGTGGRSSVRASAVFLGIYEPTKQKLLKAFPENLSAFAHLGRRG</sequence>
<dbReference type="AlphaFoldDB" id="A0A9D5DDB3"/>
<reference evidence="1" key="2">
    <citation type="journal article" date="2022" name="Hortic Res">
        <title>The genome of Dioscorea zingiberensis sheds light on the biosynthesis, origin and evolution of the medicinally important diosgenin saponins.</title>
        <authorList>
            <person name="Li Y."/>
            <person name="Tan C."/>
            <person name="Li Z."/>
            <person name="Guo J."/>
            <person name="Li S."/>
            <person name="Chen X."/>
            <person name="Wang C."/>
            <person name="Dai X."/>
            <person name="Yang H."/>
            <person name="Song W."/>
            <person name="Hou L."/>
            <person name="Xu J."/>
            <person name="Tong Z."/>
            <person name="Xu A."/>
            <person name="Yuan X."/>
            <person name="Wang W."/>
            <person name="Yang Q."/>
            <person name="Chen L."/>
            <person name="Sun Z."/>
            <person name="Wang K."/>
            <person name="Pan B."/>
            <person name="Chen J."/>
            <person name="Bao Y."/>
            <person name="Liu F."/>
            <person name="Qi X."/>
            <person name="Gang D.R."/>
            <person name="Wen J."/>
            <person name="Li J."/>
        </authorList>
    </citation>
    <scope>NUCLEOTIDE SEQUENCE</scope>
    <source>
        <strain evidence="1">Dzin_1.0</strain>
    </source>
</reference>
<comment type="caution">
    <text evidence="1">The sequence shown here is derived from an EMBL/GenBank/DDBJ whole genome shotgun (WGS) entry which is preliminary data.</text>
</comment>
<evidence type="ECO:0000313" key="2">
    <source>
        <dbReference type="Proteomes" id="UP001085076"/>
    </source>
</evidence>